<gene>
    <name evidence="1" type="ORF">CGC43_08735</name>
</gene>
<name>A0A345JTK3_9GAMM</name>
<organism evidence="1 2">
    <name type="scientific">Francisella opportunistica</name>
    <dbReference type="NCBI Taxonomy" id="2016517"/>
    <lineage>
        <taxon>Bacteria</taxon>
        <taxon>Pseudomonadati</taxon>
        <taxon>Pseudomonadota</taxon>
        <taxon>Gammaproteobacteria</taxon>
        <taxon>Thiotrichales</taxon>
        <taxon>Francisellaceae</taxon>
        <taxon>Francisella</taxon>
    </lineage>
</organism>
<sequence>MDIKKTLNINFEEVSLPTKLSEFTNKSDKKSLGGSNLYILTLSGKSFLTASSKLLNPSESFMEHIENIRNKEKAYIIIVLSLDEIVDKIKFVTFGHKSVIFDFKKIWGLVDFIAVHTNDKNWVHHKFTSFIPSITYANQNILNLPYHSDFLYIYHTPEYYNLNRENARNLVAKIPNPFWVRGDQKENKFNFNENLSDIEIKNLKDKIDKIKKF</sequence>
<proteinExistence type="predicted"/>
<dbReference type="AlphaFoldDB" id="A0A345JTK3"/>
<dbReference type="RefSeq" id="WP_071629910.1">
    <property type="nucleotide sequence ID" value="NZ_CP022377.1"/>
</dbReference>
<dbReference type="Proteomes" id="UP000253862">
    <property type="component" value="Chromosome"/>
</dbReference>
<evidence type="ECO:0000313" key="1">
    <source>
        <dbReference type="EMBL" id="AXH30649.1"/>
    </source>
</evidence>
<accession>A0A345JTK3</accession>
<dbReference type="EMBL" id="CP022375">
    <property type="protein sequence ID" value="AXH30649.1"/>
    <property type="molecule type" value="Genomic_DNA"/>
</dbReference>
<dbReference type="KEGG" id="foo:CGC45_08765"/>
<keyword evidence="2" id="KW-1185">Reference proteome</keyword>
<evidence type="ECO:0000313" key="2">
    <source>
        <dbReference type="Proteomes" id="UP000253862"/>
    </source>
</evidence>
<protein>
    <submittedName>
        <fullName evidence="1">Uncharacterized protein</fullName>
    </submittedName>
</protein>
<reference evidence="1 2" key="1">
    <citation type="submission" date="2017-07" db="EMBL/GenBank/DDBJ databases">
        <title>Complete genome sequences and comparative analysis of the novel pathogen Francisella opportunistica.</title>
        <authorList>
            <person name="Dietrich E.A."/>
            <person name="Kingry L.C."/>
            <person name="Petersen J.M."/>
        </authorList>
    </citation>
    <scope>NUCLEOTIDE SEQUENCE [LARGE SCALE GENOMIC DNA]</scope>
    <source>
        <strain evidence="1 2">14-2155</strain>
    </source>
</reference>